<proteinExistence type="predicted"/>
<dbReference type="AlphaFoldDB" id="A0A1X2Z899"/>
<organism evidence="1 2">
    <name type="scientific">Bifidobacterium adolescentis</name>
    <dbReference type="NCBI Taxonomy" id="1680"/>
    <lineage>
        <taxon>Bacteria</taxon>
        <taxon>Bacillati</taxon>
        <taxon>Actinomycetota</taxon>
        <taxon>Actinomycetes</taxon>
        <taxon>Bifidobacteriales</taxon>
        <taxon>Bifidobacteriaceae</taxon>
        <taxon>Bifidobacterium</taxon>
    </lineage>
</organism>
<comment type="caution">
    <text evidence="1">The sequence shown here is derived from an EMBL/GenBank/DDBJ whole genome shotgun (WGS) entry which is preliminary data.</text>
</comment>
<name>A0A1X2Z899_BIFAD</name>
<evidence type="ECO:0000313" key="1">
    <source>
        <dbReference type="EMBL" id="OSG90612.1"/>
    </source>
</evidence>
<dbReference type="Proteomes" id="UP000193664">
    <property type="component" value="Unassembled WGS sequence"/>
</dbReference>
<evidence type="ECO:0000313" key="2">
    <source>
        <dbReference type="Proteomes" id="UP000193664"/>
    </source>
</evidence>
<reference evidence="1 2" key="1">
    <citation type="journal article" date="2016" name="Sci. Rep.">
        <title>Evaluation of genetic diversity among strains of the human gut commensal Bifidobacterium adolescentis.</title>
        <authorList>
            <person name="Duranti S."/>
            <person name="Milani C."/>
            <person name="Lugli G.A."/>
            <person name="Mancabelli L."/>
            <person name="Turroni F."/>
            <person name="Ferrario C."/>
            <person name="Mangifesta M."/>
            <person name="Viappiani A."/>
            <person name="Sanchez B."/>
            <person name="Margolles A."/>
            <person name="van Sinderen D."/>
            <person name="Ventura M."/>
        </authorList>
    </citation>
    <scope>NUCLEOTIDE SEQUENCE [LARGE SCALE GENOMIC DNA]</scope>
    <source>
        <strain evidence="1 2">AD2-8</strain>
    </source>
</reference>
<dbReference type="RefSeq" id="WP_085408730.1">
    <property type="nucleotide sequence ID" value="NZ_JADMVX010000002.1"/>
</dbReference>
<gene>
    <name evidence="1" type="ORF">AD0028_1928</name>
</gene>
<dbReference type="EMBL" id="LNKF01000017">
    <property type="protein sequence ID" value="OSG90612.1"/>
    <property type="molecule type" value="Genomic_DNA"/>
</dbReference>
<protein>
    <submittedName>
        <fullName evidence="1">Uncharacterized protein</fullName>
    </submittedName>
</protein>
<sequence length="101" mass="10950">MESTSIADVEAQALADAYMEDARHVGIDHAIYAAYRAGRDAATTDYEVHRAAFHMAAAWNDAHGAATVADDWEGMARIALDAARVGHEEPLPPELLEAVFR</sequence>
<accession>A0A1X2Z899</accession>